<protein>
    <submittedName>
        <fullName evidence="1 3">Uncharacterized protein</fullName>
    </submittedName>
</protein>
<accession>A0A0N4XKE8</accession>
<gene>
    <name evidence="1" type="ORF">NBR_LOCUS3001</name>
</gene>
<dbReference type="EMBL" id="UYSL01004007">
    <property type="protein sequence ID" value="VDL66590.1"/>
    <property type="molecule type" value="Genomic_DNA"/>
</dbReference>
<keyword evidence="2" id="KW-1185">Reference proteome</keyword>
<reference evidence="3" key="1">
    <citation type="submission" date="2017-02" db="UniProtKB">
        <authorList>
            <consortium name="WormBaseParasite"/>
        </authorList>
    </citation>
    <scope>IDENTIFICATION</scope>
</reference>
<dbReference type="WBParaSite" id="NBR_0000300001-mRNA-1">
    <property type="protein sequence ID" value="NBR_0000300001-mRNA-1"/>
    <property type="gene ID" value="NBR_0000300001"/>
</dbReference>
<reference evidence="1 2" key="2">
    <citation type="submission" date="2018-11" db="EMBL/GenBank/DDBJ databases">
        <authorList>
            <consortium name="Pathogen Informatics"/>
        </authorList>
    </citation>
    <scope>NUCLEOTIDE SEQUENCE [LARGE SCALE GENOMIC DNA]</scope>
</reference>
<evidence type="ECO:0000313" key="3">
    <source>
        <dbReference type="WBParaSite" id="NBR_0000300001-mRNA-1"/>
    </source>
</evidence>
<evidence type="ECO:0000313" key="1">
    <source>
        <dbReference type="EMBL" id="VDL66590.1"/>
    </source>
</evidence>
<dbReference type="AlphaFoldDB" id="A0A0N4XKE8"/>
<proteinExistence type="predicted"/>
<organism evidence="3">
    <name type="scientific">Nippostrongylus brasiliensis</name>
    <name type="common">Rat hookworm</name>
    <dbReference type="NCBI Taxonomy" id="27835"/>
    <lineage>
        <taxon>Eukaryota</taxon>
        <taxon>Metazoa</taxon>
        <taxon>Ecdysozoa</taxon>
        <taxon>Nematoda</taxon>
        <taxon>Chromadorea</taxon>
        <taxon>Rhabditida</taxon>
        <taxon>Rhabditina</taxon>
        <taxon>Rhabditomorpha</taxon>
        <taxon>Strongyloidea</taxon>
        <taxon>Heligmosomidae</taxon>
        <taxon>Nippostrongylus</taxon>
    </lineage>
</organism>
<name>A0A0N4XKE8_NIPBR</name>
<evidence type="ECO:0000313" key="2">
    <source>
        <dbReference type="Proteomes" id="UP000271162"/>
    </source>
</evidence>
<dbReference type="Proteomes" id="UP000271162">
    <property type="component" value="Unassembled WGS sequence"/>
</dbReference>
<sequence length="40" mass="4684">MCFEHIRHVSRQLNTSSSCFHASRRATTVSHRRRNTKITA</sequence>